<dbReference type="PANTHER" id="PTHR43280">
    <property type="entry name" value="ARAC-FAMILY TRANSCRIPTIONAL REGULATOR"/>
    <property type="match status" value="1"/>
</dbReference>
<dbReference type="SMART" id="SM00342">
    <property type="entry name" value="HTH_ARAC"/>
    <property type="match status" value="1"/>
</dbReference>
<evidence type="ECO:0000256" key="3">
    <source>
        <dbReference type="ARBA" id="ARBA00023163"/>
    </source>
</evidence>
<dbReference type="AlphaFoldDB" id="A0A150WDT1"/>
<keyword evidence="1" id="KW-0805">Transcription regulation</keyword>
<evidence type="ECO:0000256" key="1">
    <source>
        <dbReference type="ARBA" id="ARBA00023015"/>
    </source>
</evidence>
<dbReference type="GO" id="GO:0043565">
    <property type="term" value="F:sequence-specific DNA binding"/>
    <property type="evidence" value="ECO:0007669"/>
    <property type="project" value="InterPro"/>
</dbReference>
<keyword evidence="3" id="KW-0804">Transcription</keyword>
<evidence type="ECO:0000256" key="2">
    <source>
        <dbReference type="ARBA" id="ARBA00023125"/>
    </source>
</evidence>
<comment type="caution">
    <text evidence="5">The sequence shown here is derived from an EMBL/GenBank/DDBJ whole genome shotgun (WGS) entry which is preliminary data.</text>
</comment>
<dbReference type="RefSeq" id="WP_063244499.1">
    <property type="nucleotide sequence ID" value="NZ_LUKF01000017.1"/>
</dbReference>
<dbReference type="InterPro" id="IPR018060">
    <property type="entry name" value="HTH_AraC"/>
</dbReference>
<dbReference type="SUPFAM" id="SSF46689">
    <property type="entry name" value="Homeodomain-like"/>
    <property type="match status" value="1"/>
</dbReference>
<sequence length="286" mass="33112">MPKKNLSKPVPLEELGNQLAQRGDIRVERLEERLEPRVPFPHRHDYFQLLVVYAGRGWHEIDFQRHPVRAPQVFMMKPGQVHSWKLAANSKGIIVEFTEESLPKNSFLLDLVPKAFALPDVWKLGKSEFAVWKNKLEVMRNEYESRPSYYEACLQNHVGLLLIQALRTQGESVSFHGGIADQFKDLVEQHFRKEHGLSFYAKELKITPKQLSAVLQQKLHRSAKEIIAERCLLEAKRMLAYSATPVADIGYALGFDDPNYFSRFLRQNLRMNASLFREEAQKKKGN</sequence>
<dbReference type="SUPFAM" id="SSF51215">
    <property type="entry name" value="Regulatory protein AraC"/>
    <property type="match status" value="1"/>
</dbReference>
<name>A0A150WDT1_BDEBC</name>
<proteinExistence type="predicted"/>
<dbReference type="Gene3D" id="1.10.10.60">
    <property type="entry name" value="Homeodomain-like"/>
    <property type="match status" value="1"/>
</dbReference>
<dbReference type="GO" id="GO:0003700">
    <property type="term" value="F:DNA-binding transcription factor activity"/>
    <property type="evidence" value="ECO:0007669"/>
    <property type="project" value="InterPro"/>
</dbReference>
<gene>
    <name evidence="5" type="ORF">AZI85_09210</name>
</gene>
<evidence type="ECO:0000313" key="5">
    <source>
        <dbReference type="EMBL" id="KYG61123.1"/>
    </source>
</evidence>
<protein>
    <recommendedName>
        <fullName evidence="4">HTH araC/xylS-type domain-containing protein</fullName>
    </recommendedName>
</protein>
<dbReference type="Proteomes" id="UP000075391">
    <property type="component" value="Unassembled WGS sequence"/>
</dbReference>
<dbReference type="Pfam" id="PF02311">
    <property type="entry name" value="AraC_binding"/>
    <property type="match status" value="1"/>
</dbReference>
<reference evidence="5 6" key="1">
    <citation type="submission" date="2016-03" db="EMBL/GenBank/DDBJ databases">
        <authorList>
            <person name="Ploux O."/>
        </authorList>
    </citation>
    <scope>NUCLEOTIDE SEQUENCE [LARGE SCALE GENOMIC DNA]</scope>
    <source>
        <strain evidence="5 6">BER2</strain>
    </source>
</reference>
<dbReference type="PANTHER" id="PTHR43280:SF32">
    <property type="entry name" value="TRANSCRIPTIONAL REGULATORY PROTEIN"/>
    <property type="match status" value="1"/>
</dbReference>
<evidence type="ECO:0000313" key="6">
    <source>
        <dbReference type="Proteomes" id="UP000075391"/>
    </source>
</evidence>
<dbReference type="PROSITE" id="PS01124">
    <property type="entry name" value="HTH_ARAC_FAMILY_2"/>
    <property type="match status" value="1"/>
</dbReference>
<dbReference type="EMBL" id="LUKF01000017">
    <property type="protein sequence ID" value="KYG61123.1"/>
    <property type="molecule type" value="Genomic_DNA"/>
</dbReference>
<dbReference type="InterPro" id="IPR003313">
    <property type="entry name" value="AraC-bd"/>
</dbReference>
<dbReference type="Gene3D" id="2.60.120.10">
    <property type="entry name" value="Jelly Rolls"/>
    <property type="match status" value="1"/>
</dbReference>
<keyword evidence="2" id="KW-0238">DNA-binding</keyword>
<feature type="domain" description="HTH araC/xylS-type" evidence="4">
    <location>
        <begin position="181"/>
        <end position="279"/>
    </location>
</feature>
<dbReference type="InterPro" id="IPR009057">
    <property type="entry name" value="Homeodomain-like_sf"/>
</dbReference>
<dbReference type="Pfam" id="PF12833">
    <property type="entry name" value="HTH_18"/>
    <property type="match status" value="1"/>
</dbReference>
<organism evidence="5 6">
    <name type="scientific">Bdellovibrio bacteriovorus</name>
    <dbReference type="NCBI Taxonomy" id="959"/>
    <lineage>
        <taxon>Bacteria</taxon>
        <taxon>Pseudomonadati</taxon>
        <taxon>Bdellovibrionota</taxon>
        <taxon>Bdellovibrionia</taxon>
        <taxon>Bdellovibrionales</taxon>
        <taxon>Pseudobdellovibrionaceae</taxon>
        <taxon>Bdellovibrio</taxon>
    </lineage>
</organism>
<accession>A0A150WDT1</accession>
<evidence type="ECO:0000259" key="4">
    <source>
        <dbReference type="PROSITE" id="PS01124"/>
    </source>
</evidence>
<dbReference type="InterPro" id="IPR037923">
    <property type="entry name" value="HTH-like"/>
</dbReference>
<dbReference type="InterPro" id="IPR014710">
    <property type="entry name" value="RmlC-like_jellyroll"/>
</dbReference>